<evidence type="ECO:0000256" key="2">
    <source>
        <dbReference type="ARBA" id="ARBA00023125"/>
    </source>
</evidence>
<dbReference type="STRING" id="1121925.SAMN02746011_01676"/>
<keyword evidence="3" id="KW-0804">Transcription</keyword>
<dbReference type="PRINTS" id="PR00598">
    <property type="entry name" value="HTHMARR"/>
</dbReference>
<name>A0A1T4N904_9LACT</name>
<keyword evidence="2" id="KW-0238">DNA-binding</keyword>
<dbReference type="AlphaFoldDB" id="A0A1T4N904"/>
<evidence type="ECO:0000256" key="1">
    <source>
        <dbReference type="ARBA" id="ARBA00023015"/>
    </source>
</evidence>
<dbReference type="SUPFAM" id="SSF46785">
    <property type="entry name" value="Winged helix' DNA-binding domain"/>
    <property type="match status" value="1"/>
</dbReference>
<dbReference type="InterPro" id="IPR036388">
    <property type="entry name" value="WH-like_DNA-bd_sf"/>
</dbReference>
<dbReference type="PANTHER" id="PTHR42756">
    <property type="entry name" value="TRANSCRIPTIONAL REGULATOR, MARR"/>
    <property type="match status" value="1"/>
</dbReference>
<accession>A0A1T4N904</accession>
<dbReference type="InterPro" id="IPR036390">
    <property type="entry name" value="WH_DNA-bd_sf"/>
</dbReference>
<keyword evidence="1" id="KW-0805">Transcription regulation</keyword>
<keyword evidence="6" id="KW-1185">Reference proteome</keyword>
<dbReference type="InterPro" id="IPR000835">
    <property type="entry name" value="HTH_MarR-typ"/>
</dbReference>
<dbReference type="SMART" id="SM00347">
    <property type="entry name" value="HTH_MARR"/>
    <property type="match status" value="1"/>
</dbReference>
<dbReference type="GO" id="GO:0003677">
    <property type="term" value="F:DNA binding"/>
    <property type="evidence" value="ECO:0007669"/>
    <property type="project" value="UniProtKB-KW"/>
</dbReference>
<dbReference type="RefSeq" id="WP_078756377.1">
    <property type="nucleotide sequence ID" value="NZ_FUWO01000017.1"/>
</dbReference>
<dbReference type="OrthoDB" id="9799747at2"/>
<dbReference type="Proteomes" id="UP000189941">
    <property type="component" value="Unassembled WGS sequence"/>
</dbReference>
<dbReference type="PROSITE" id="PS50995">
    <property type="entry name" value="HTH_MARR_2"/>
    <property type="match status" value="1"/>
</dbReference>
<dbReference type="Gene3D" id="1.10.10.10">
    <property type="entry name" value="Winged helix-like DNA-binding domain superfamily/Winged helix DNA-binding domain"/>
    <property type="match status" value="1"/>
</dbReference>
<reference evidence="6" key="1">
    <citation type="submission" date="2017-02" db="EMBL/GenBank/DDBJ databases">
        <authorList>
            <person name="Varghese N."/>
            <person name="Submissions S."/>
        </authorList>
    </citation>
    <scope>NUCLEOTIDE SEQUENCE [LARGE SCALE GENOMIC DNA]</scope>
    <source>
        <strain evidence="6">DSM 15739</strain>
    </source>
</reference>
<dbReference type="GO" id="GO:0003700">
    <property type="term" value="F:DNA-binding transcription factor activity"/>
    <property type="evidence" value="ECO:0007669"/>
    <property type="project" value="InterPro"/>
</dbReference>
<evidence type="ECO:0000313" key="6">
    <source>
        <dbReference type="Proteomes" id="UP000189941"/>
    </source>
</evidence>
<evidence type="ECO:0000259" key="4">
    <source>
        <dbReference type="PROSITE" id="PS50995"/>
    </source>
</evidence>
<protein>
    <submittedName>
        <fullName evidence="5">Transcriptional regulator, MarR family</fullName>
    </submittedName>
</protein>
<dbReference type="EMBL" id="FUWO01000017">
    <property type="protein sequence ID" value="SJZ75780.1"/>
    <property type="molecule type" value="Genomic_DNA"/>
</dbReference>
<feature type="domain" description="HTH marR-type" evidence="4">
    <location>
        <begin position="1"/>
        <end position="139"/>
    </location>
</feature>
<gene>
    <name evidence="5" type="ORF">SAMN02746011_01676</name>
</gene>
<evidence type="ECO:0000256" key="3">
    <source>
        <dbReference type="ARBA" id="ARBA00023163"/>
    </source>
</evidence>
<proteinExistence type="predicted"/>
<evidence type="ECO:0000313" key="5">
    <source>
        <dbReference type="EMBL" id="SJZ75780.1"/>
    </source>
</evidence>
<sequence length="142" mass="16327">MSRKAESLKTYIALKRSINEIESKTRKFVGSFGLNLNEFAVLEILYHKGKRTTQQIKEGILIANSSTTYIVDKLCDKGLVKREFAPEDRRVINVEITESGRKLMDELFPTHAEQLTANFDKLSEYDITEIRQLLKKMNGIKS</sequence>
<dbReference type="Pfam" id="PF01047">
    <property type="entry name" value="MarR"/>
    <property type="match status" value="1"/>
</dbReference>
<organism evidence="5 6">
    <name type="scientific">Globicatella sulfidifaciens DSM 15739</name>
    <dbReference type="NCBI Taxonomy" id="1121925"/>
    <lineage>
        <taxon>Bacteria</taxon>
        <taxon>Bacillati</taxon>
        <taxon>Bacillota</taxon>
        <taxon>Bacilli</taxon>
        <taxon>Lactobacillales</taxon>
        <taxon>Aerococcaceae</taxon>
        <taxon>Globicatella</taxon>
    </lineage>
</organism>
<dbReference type="PANTHER" id="PTHR42756:SF1">
    <property type="entry name" value="TRANSCRIPTIONAL REPRESSOR OF EMRAB OPERON"/>
    <property type="match status" value="1"/>
</dbReference>